<keyword evidence="9" id="KW-0067">ATP-binding</keyword>
<evidence type="ECO:0000256" key="9">
    <source>
        <dbReference type="ARBA" id="ARBA00022840"/>
    </source>
</evidence>
<dbReference type="PROSITE" id="PS50127">
    <property type="entry name" value="UBC_2"/>
    <property type="match status" value="1"/>
</dbReference>
<dbReference type="GO" id="GO:0005737">
    <property type="term" value="C:cytoplasm"/>
    <property type="evidence" value="ECO:0007669"/>
    <property type="project" value="UniProtKB-SubCell"/>
</dbReference>
<dbReference type="CDD" id="cd23809">
    <property type="entry name" value="UBCc_UBE2Z"/>
    <property type="match status" value="1"/>
</dbReference>
<evidence type="ECO:0000256" key="7">
    <source>
        <dbReference type="ARBA" id="ARBA00022741"/>
    </source>
</evidence>
<dbReference type="PANTHER" id="PTHR46116">
    <property type="entry name" value="(E3-INDEPENDENT) E2 UBIQUITIN-CONJUGATING ENZYME"/>
    <property type="match status" value="1"/>
</dbReference>
<dbReference type="GO" id="GO:0006915">
    <property type="term" value="P:apoptotic process"/>
    <property type="evidence" value="ECO:0007669"/>
    <property type="project" value="UniProtKB-KW"/>
</dbReference>
<organism evidence="16 17">
    <name type="scientific">Plectus sambesii</name>
    <dbReference type="NCBI Taxonomy" id="2011161"/>
    <lineage>
        <taxon>Eukaryota</taxon>
        <taxon>Metazoa</taxon>
        <taxon>Ecdysozoa</taxon>
        <taxon>Nematoda</taxon>
        <taxon>Chromadorea</taxon>
        <taxon>Plectida</taxon>
        <taxon>Plectina</taxon>
        <taxon>Plectoidea</taxon>
        <taxon>Plectidae</taxon>
        <taxon>Plectus</taxon>
    </lineage>
</organism>
<keyword evidence="6" id="KW-0053">Apoptosis</keyword>
<evidence type="ECO:0000256" key="11">
    <source>
        <dbReference type="ARBA" id="ARBA00039894"/>
    </source>
</evidence>
<dbReference type="GO" id="GO:0005634">
    <property type="term" value="C:nucleus"/>
    <property type="evidence" value="ECO:0007669"/>
    <property type="project" value="UniProtKB-SubCell"/>
</dbReference>
<dbReference type="Pfam" id="PF00179">
    <property type="entry name" value="UQ_con"/>
    <property type="match status" value="1"/>
</dbReference>
<dbReference type="SMART" id="SM00212">
    <property type="entry name" value="UBCc"/>
    <property type="match status" value="1"/>
</dbReference>
<reference evidence="17" key="1">
    <citation type="submission" date="2022-11" db="UniProtKB">
        <authorList>
            <consortium name="WormBaseParasite"/>
        </authorList>
    </citation>
    <scope>IDENTIFICATION</scope>
</reference>
<keyword evidence="4" id="KW-0963">Cytoplasm</keyword>
<evidence type="ECO:0000313" key="16">
    <source>
        <dbReference type="Proteomes" id="UP000887566"/>
    </source>
</evidence>
<proteinExistence type="predicted"/>
<keyword evidence="8" id="KW-0833">Ubl conjugation pathway</keyword>
<keyword evidence="10" id="KW-0539">Nucleus</keyword>
<name>A0A914VVL5_9BILA</name>
<accession>A0A914VVL5</accession>
<evidence type="ECO:0000256" key="10">
    <source>
        <dbReference type="ARBA" id="ARBA00023242"/>
    </source>
</evidence>
<protein>
    <recommendedName>
        <fullName evidence="11">Ubiquitin-conjugating enzyme E2 Z</fullName>
        <ecNumber evidence="3">2.3.2.23</ecNumber>
    </recommendedName>
    <alternativeName>
        <fullName evidence="12">E2 ubiquitin-conjugating enzyme Z</fullName>
    </alternativeName>
    <alternativeName>
        <fullName evidence="14">Ubiquitin carrier protein Z</fullName>
    </alternativeName>
    <alternativeName>
        <fullName evidence="13">Ubiquitin-protein ligase Z</fullName>
    </alternativeName>
</protein>
<dbReference type="InterPro" id="IPR016135">
    <property type="entry name" value="UBQ-conjugating_enzyme/RWD"/>
</dbReference>
<evidence type="ECO:0000256" key="2">
    <source>
        <dbReference type="ARBA" id="ARBA00004496"/>
    </source>
</evidence>
<evidence type="ECO:0000256" key="1">
    <source>
        <dbReference type="ARBA" id="ARBA00004123"/>
    </source>
</evidence>
<dbReference type="Gene3D" id="3.10.110.10">
    <property type="entry name" value="Ubiquitin Conjugating Enzyme"/>
    <property type="match status" value="1"/>
</dbReference>
<dbReference type="GO" id="GO:0043066">
    <property type="term" value="P:negative regulation of apoptotic process"/>
    <property type="evidence" value="ECO:0007669"/>
    <property type="project" value="TreeGrafter"/>
</dbReference>
<dbReference type="GO" id="GO:0005524">
    <property type="term" value="F:ATP binding"/>
    <property type="evidence" value="ECO:0007669"/>
    <property type="project" value="UniProtKB-KW"/>
</dbReference>
<evidence type="ECO:0000313" key="17">
    <source>
        <dbReference type="WBParaSite" id="PSAMB.scaffold264size60257.g3940.t1"/>
    </source>
</evidence>
<evidence type="ECO:0000256" key="8">
    <source>
        <dbReference type="ARBA" id="ARBA00022786"/>
    </source>
</evidence>
<evidence type="ECO:0000256" key="6">
    <source>
        <dbReference type="ARBA" id="ARBA00022703"/>
    </source>
</evidence>
<evidence type="ECO:0000256" key="4">
    <source>
        <dbReference type="ARBA" id="ARBA00022490"/>
    </source>
</evidence>
<evidence type="ECO:0000256" key="3">
    <source>
        <dbReference type="ARBA" id="ARBA00012486"/>
    </source>
</evidence>
<dbReference type="InterPro" id="IPR000608">
    <property type="entry name" value="UBC"/>
</dbReference>
<dbReference type="GO" id="GO:0004869">
    <property type="term" value="F:cysteine-type endopeptidase inhibitor activity"/>
    <property type="evidence" value="ECO:0007669"/>
    <property type="project" value="TreeGrafter"/>
</dbReference>
<dbReference type="SUPFAM" id="SSF54495">
    <property type="entry name" value="UBC-like"/>
    <property type="match status" value="1"/>
</dbReference>
<evidence type="ECO:0000259" key="15">
    <source>
        <dbReference type="PROSITE" id="PS50127"/>
    </source>
</evidence>
<keyword evidence="7" id="KW-0547">Nucleotide-binding</keyword>
<dbReference type="EC" id="2.3.2.23" evidence="3"/>
<dbReference type="WBParaSite" id="PSAMB.scaffold264size60257.g3940.t1">
    <property type="protein sequence ID" value="PSAMB.scaffold264size60257.g3940.t1"/>
    <property type="gene ID" value="PSAMB.scaffold264size60257.g3940"/>
</dbReference>
<sequence>MSSIPGTSIDPTADIGAAGVDGQAAPTAKLEVKGTAATAAHGSKKARLDGGWDPIHCPDWDKQTTAAFSTKRIQRDLQQLYKDPPQGIFAVPDEGDLSRIHLLIVGPMDTPYEGGFFYFLIRLPPDYPLRPPRARLMTTAGDSVRFNPNLYQNGKVCLSILGTWDGPGWAASLTLESVALSIQSLMSEKPYFNEPGYEHERRSGDSDRYNTIIQYETLRVAVCEMMEGQRTESKNLPETLREAMHGLFAEFIDTYLINCQKLVDKGLQGTAINDPFGCNHGTFDLDGVLQRLMQLKTKYGSD</sequence>
<feature type="domain" description="UBC core" evidence="15">
    <location>
        <begin position="68"/>
        <end position="222"/>
    </location>
</feature>
<keyword evidence="5" id="KW-0808">Transferase</keyword>
<evidence type="ECO:0000256" key="5">
    <source>
        <dbReference type="ARBA" id="ARBA00022679"/>
    </source>
</evidence>
<dbReference type="PANTHER" id="PTHR46116:SF26">
    <property type="entry name" value="UBIQUITIN-CONJUGATING ENZYME E2 Z"/>
    <property type="match status" value="1"/>
</dbReference>
<evidence type="ECO:0000256" key="12">
    <source>
        <dbReference type="ARBA" id="ARBA00041798"/>
    </source>
</evidence>
<dbReference type="GO" id="GO:0061631">
    <property type="term" value="F:ubiquitin conjugating enzyme activity"/>
    <property type="evidence" value="ECO:0007669"/>
    <property type="project" value="UniProtKB-EC"/>
</dbReference>
<evidence type="ECO:0000256" key="14">
    <source>
        <dbReference type="ARBA" id="ARBA00042401"/>
    </source>
</evidence>
<dbReference type="Proteomes" id="UP000887566">
    <property type="component" value="Unplaced"/>
</dbReference>
<evidence type="ECO:0000256" key="13">
    <source>
        <dbReference type="ARBA" id="ARBA00042316"/>
    </source>
</evidence>
<dbReference type="AlphaFoldDB" id="A0A914VVL5"/>
<keyword evidence="16" id="KW-1185">Reference proteome</keyword>
<comment type="subcellular location">
    <subcellularLocation>
        <location evidence="2">Cytoplasm</location>
    </subcellularLocation>
    <subcellularLocation>
        <location evidence="1">Nucleus</location>
    </subcellularLocation>
</comment>